<proteinExistence type="predicted"/>
<keyword evidence="2" id="KW-1185">Reference proteome</keyword>
<dbReference type="EMBL" id="MU266373">
    <property type="protein sequence ID" value="KAH7927019.1"/>
    <property type="molecule type" value="Genomic_DNA"/>
</dbReference>
<comment type="caution">
    <text evidence="1">The sequence shown here is derived from an EMBL/GenBank/DDBJ whole genome shotgun (WGS) entry which is preliminary data.</text>
</comment>
<evidence type="ECO:0000313" key="1">
    <source>
        <dbReference type="EMBL" id="KAH7927019.1"/>
    </source>
</evidence>
<name>A0ACB8BNW3_9AGAM</name>
<gene>
    <name evidence="1" type="ORF">BV22DRAFT_1032243</name>
</gene>
<organism evidence="1 2">
    <name type="scientific">Leucogyrophana mollusca</name>
    <dbReference type="NCBI Taxonomy" id="85980"/>
    <lineage>
        <taxon>Eukaryota</taxon>
        <taxon>Fungi</taxon>
        <taxon>Dikarya</taxon>
        <taxon>Basidiomycota</taxon>
        <taxon>Agaricomycotina</taxon>
        <taxon>Agaricomycetes</taxon>
        <taxon>Agaricomycetidae</taxon>
        <taxon>Boletales</taxon>
        <taxon>Boletales incertae sedis</taxon>
        <taxon>Leucogyrophana</taxon>
    </lineage>
</organism>
<sequence length="242" mass="26727">MFRIQALRRTALSAAAVGAAVHETREKLPIYPTPTPEIVLLSTPSTLETRIGEVRREVRSVFDSAHARVQGVVDRWIGVEEAVESRIKSFRDPTEPLTPGILYVGVSTLTASILSRSRGLPTRFLLPPTLLLLSFAQFLPRTAANVGAYAEELEDRYVPTFGEKRRIGVAHSRMAWERAKEGAAGGRESLGRGVEGMVHKVEEGTGLKLREVMGWAREVKEEAKDVVKVAEKDVKDIVEDKS</sequence>
<reference evidence="1" key="1">
    <citation type="journal article" date="2021" name="New Phytol.">
        <title>Evolutionary innovations through gain and loss of genes in the ectomycorrhizal Boletales.</title>
        <authorList>
            <person name="Wu G."/>
            <person name="Miyauchi S."/>
            <person name="Morin E."/>
            <person name="Kuo A."/>
            <person name="Drula E."/>
            <person name="Varga T."/>
            <person name="Kohler A."/>
            <person name="Feng B."/>
            <person name="Cao Y."/>
            <person name="Lipzen A."/>
            <person name="Daum C."/>
            <person name="Hundley H."/>
            <person name="Pangilinan J."/>
            <person name="Johnson J."/>
            <person name="Barry K."/>
            <person name="LaButti K."/>
            <person name="Ng V."/>
            <person name="Ahrendt S."/>
            <person name="Min B."/>
            <person name="Choi I.G."/>
            <person name="Park H."/>
            <person name="Plett J.M."/>
            <person name="Magnuson J."/>
            <person name="Spatafora J.W."/>
            <person name="Nagy L.G."/>
            <person name="Henrissat B."/>
            <person name="Grigoriev I.V."/>
            <person name="Yang Z.L."/>
            <person name="Xu J."/>
            <person name="Martin F.M."/>
        </authorList>
    </citation>
    <scope>NUCLEOTIDE SEQUENCE</scope>
    <source>
        <strain evidence="1">KUC20120723A-06</strain>
    </source>
</reference>
<dbReference type="Proteomes" id="UP000790709">
    <property type="component" value="Unassembled WGS sequence"/>
</dbReference>
<protein>
    <submittedName>
        <fullName evidence="1">Uncharacterized protein</fullName>
    </submittedName>
</protein>
<evidence type="ECO:0000313" key="2">
    <source>
        <dbReference type="Proteomes" id="UP000790709"/>
    </source>
</evidence>
<accession>A0ACB8BNW3</accession>